<feature type="compositionally biased region" description="Basic and acidic residues" evidence="1">
    <location>
        <begin position="16"/>
        <end position="31"/>
    </location>
</feature>
<gene>
    <name evidence="2" type="ORF">PMIN01_03575</name>
</gene>
<sequence>MLGHPGISAFEYAGAAEEHYREERAWEKATEETMITRATERHPTLSADLEREEASPQPVARSETSEPQQPQTPVDEYAIAQRRRGTFVNHTPRNHEVRMSSKLSHRTTSEEEFGRLYASYRGSSDDNTETSKSCSGGQHSSFGSFQVEQSAKANVNAPVELDGKEMPLNPLIMHPLPTVPIIPIALPRQRRSQSSSAAASIKSSQTGISKRSLRTFLGRNASLDASFPRQPTSFDEPRPSTTGSVSKLRPQAANSKRRRRQTPYKVPAPLVTDLGRHAPLEPLVLHHRREVTGSDVGPLPPHVDIDNDISEAATLLAINEYFDSQETTLTDHQHSADLNEISLSTLEALKQVQPSFSPQQTPKKGDAAPNNKPSVSKESTPSLPERNPERLSRINSPNSALLPKSASSISIQSDFTSAAKGQYSPYDERCDIVPKILHRKPLPISPREHGRSTSSASGKLAPRIPGHEELASSRLNDFNYFLRMTGPSPTHETTAVPQKKKKGLKVMKVRSRKEVKNPMSSRRSGEECLPVPACCLEETTKAGGVRHLRIKIPTEDVDAQLAAFPQSPLWTDELVQPLPDVDVERAINPADETSPTCKRRSPRLAAISPMDVPVQHHPLLVNRTEKTRSRKLRDLKKAKGRIGADVECGAEEYNEEGGMERMERLEWLVGELAEGLRVEAGLEEGLAPEEVLEVWREGREWAG</sequence>
<reference evidence="2" key="1">
    <citation type="journal article" date="2020" name="Mol. Plant Microbe Interact.">
        <title>Genome Sequence of the Biocontrol Agent Coniothyrium minitans strain Conio (IMI 134523).</title>
        <authorList>
            <person name="Patel D."/>
            <person name="Shittu T.A."/>
            <person name="Baroncelli R."/>
            <person name="Muthumeenakshi S."/>
            <person name="Osborne T.H."/>
            <person name="Janganan T.K."/>
            <person name="Sreenivasaprasad S."/>
        </authorList>
    </citation>
    <scope>NUCLEOTIDE SEQUENCE</scope>
    <source>
        <strain evidence="2">Conio</strain>
    </source>
</reference>
<dbReference type="AlphaFoldDB" id="A0A9P6KTG0"/>
<evidence type="ECO:0000256" key="1">
    <source>
        <dbReference type="SAM" id="MobiDB-lite"/>
    </source>
</evidence>
<feature type="compositionally biased region" description="Polar residues" evidence="1">
    <location>
        <begin position="229"/>
        <end position="245"/>
    </location>
</feature>
<comment type="caution">
    <text evidence="2">The sequence shown here is derived from an EMBL/GenBank/DDBJ whole genome shotgun (WGS) entry which is preliminary data.</text>
</comment>
<feature type="region of interest" description="Disordered" evidence="1">
    <location>
        <begin position="355"/>
        <end position="407"/>
    </location>
</feature>
<proteinExistence type="predicted"/>
<feature type="region of interest" description="Disordered" evidence="1">
    <location>
        <begin position="88"/>
        <end position="141"/>
    </location>
</feature>
<feature type="compositionally biased region" description="Polar residues" evidence="1">
    <location>
        <begin position="393"/>
        <end position="407"/>
    </location>
</feature>
<evidence type="ECO:0000313" key="2">
    <source>
        <dbReference type="EMBL" id="KAF9738292.1"/>
    </source>
</evidence>
<feature type="region of interest" description="Disordered" evidence="1">
    <location>
        <begin position="1"/>
        <end position="73"/>
    </location>
</feature>
<dbReference type="EMBL" id="WJXW01000003">
    <property type="protein sequence ID" value="KAF9738292.1"/>
    <property type="molecule type" value="Genomic_DNA"/>
</dbReference>
<feature type="compositionally biased region" description="Polar residues" evidence="1">
    <location>
        <begin position="371"/>
        <end position="382"/>
    </location>
</feature>
<keyword evidence="3" id="KW-1185">Reference proteome</keyword>
<feature type="compositionally biased region" description="Basic and acidic residues" evidence="1">
    <location>
        <begin position="38"/>
        <end position="54"/>
    </location>
</feature>
<name>A0A9P6KTG0_9PLEO</name>
<protein>
    <submittedName>
        <fullName evidence="2">Uncharacterized protein</fullName>
    </submittedName>
</protein>
<evidence type="ECO:0000313" key="3">
    <source>
        <dbReference type="Proteomes" id="UP000756921"/>
    </source>
</evidence>
<accession>A0A9P6KTG0</accession>
<feature type="region of interest" description="Disordered" evidence="1">
    <location>
        <begin position="221"/>
        <end position="266"/>
    </location>
</feature>
<organism evidence="2 3">
    <name type="scientific">Paraphaeosphaeria minitans</name>
    <dbReference type="NCBI Taxonomy" id="565426"/>
    <lineage>
        <taxon>Eukaryota</taxon>
        <taxon>Fungi</taxon>
        <taxon>Dikarya</taxon>
        <taxon>Ascomycota</taxon>
        <taxon>Pezizomycotina</taxon>
        <taxon>Dothideomycetes</taxon>
        <taxon>Pleosporomycetidae</taxon>
        <taxon>Pleosporales</taxon>
        <taxon>Massarineae</taxon>
        <taxon>Didymosphaeriaceae</taxon>
        <taxon>Paraphaeosphaeria</taxon>
    </lineage>
</organism>
<feature type="region of interest" description="Disordered" evidence="1">
    <location>
        <begin position="439"/>
        <end position="463"/>
    </location>
</feature>
<dbReference type="Proteomes" id="UP000756921">
    <property type="component" value="Unassembled WGS sequence"/>
</dbReference>
<dbReference type="OrthoDB" id="3675887at2759"/>